<dbReference type="KEGG" id="sfj:SAMEA4384070_1893"/>
<keyword evidence="3" id="KW-0564">Palmitate</keyword>
<dbReference type="EMBL" id="LT906479">
    <property type="protein sequence ID" value="SNV99204.1"/>
    <property type="molecule type" value="Genomic_DNA"/>
</dbReference>
<evidence type="ECO:0000313" key="6">
    <source>
        <dbReference type="Proteomes" id="UP000215134"/>
    </source>
</evidence>
<name>A0A240BU14_SERFI</name>
<dbReference type="NCBIfam" id="TIGR01845">
    <property type="entry name" value="outer_NodT"/>
    <property type="match status" value="1"/>
</dbReference>
<dbReference type="PANTHER" id="PTHR30203">
    <property type="entry name" value="OUTER MEMBRANE CATION EFFLUX PROTEIN"/>
    <property type="match status" value="1"/>
</dbReference>
<accession>A0A240BU14</accession>
<evidence type="ECO:0000256" key="4">
    <source>
        <dbReference type="SAM" id="MobiDB-lite"/>
    </source>
</evidence>
<keyword evidence="3" id="KW-0472">Membrane</keyword>
<proteinExistence type="inferred from homology"/>
<feature type="signal peptide" evidence="3">
    <location>
        <begin position="1"/>
        <end position="22"/>
    </location>
</feature>
<keyword evidence="3" id="KW-0449">Lipoprotein</keyword>
<protein>
    <submittedName>
        <fullName evidence="5">Probable efflux pump outer membrane protein ttgC</fullName>
    </submittedName>
</protein>
<dbReference type="Gene3D" id="1.20.1600.10">
    <property type="entry name" value="Outer membrane efflux proteins (OEP)"/>
    <property type="match status" value="1"/>
</dbReference>
<keyword evidence="3" id="KW-0812">Transmembrane</keyword>
<dbReference type="Pfam" id="PF02321">
    <property type="entry name" value="OEP"/>
    <property type="match status" value="2"/>
</dbReference>
<organism evidence="5 6">
    <name type="scientific">Serratia ficaria</name>
    <dbReference type="NCBI Taxonomy" id="61651"/>
    <lineage>
        <taxon>Bacteria</taxon>
        <taxon>Pseudomonadati</taxon>
        <taxon>Pseudomonadota</taxon>
        <taxon>Gammaproteobacteria</taxon>
        <taxon>Enterobacterales</taxon>
        <taxon>Yersiniaceae</taxon>
        <taxon>Serratia</taxon>
    </lineage>
</organism>
<evidence type="ECO:0000313" key="5">
    <source>
        <dbReference type="EMBL" id="SNV99204.1"/>
    </source>
</evidence>
<comment type="similarity">
    <text evidence="2 3">Belongs to the outer membrane factor (OMF) (TC 1.B.17) family.</text>
</comment>
<dbReference type="SUPFAM" id="SSF56954">
    <property type="entry name" value="Outer membrane efflux proteins (OEP)"/>
    <property type="match status" value="1"/>
</dbReference>
<dbReference type="GeneID" id="75027060"/>
<keyword evidence="3" id="KW-1134">Transmembrane beta strand</keyword>
<dbReference type="OrthoDB" id="9770517at2"/>
<dbReference type="Proteomes" id="UP000215134">
    <property type="component" value="Chromosome 1"/>
</dbReference>
<dbReference type="PANTHER" id="PTHR30203:SF32">
    <property type="entry name" value="CATION EFFLUX SYSTEM PROTEIN CUSC"/>
    <property type="match status" value="1"/>
</dbReference>
<evidence type="ECO:0000256" key="1">
    <source>
        <dbReference type="ARBA" id="ARBA00004459"/>
    </source>
</evidence>
<feature type="chain" id="PRO_5011830498" evidence="3">
    <location>
        <begin position="23"/>
        <end position="454"/>
    </location>
</feature>
<dbReference type="STRING" id="1411141.GCA_001590885_03152"/>
<dbReference type="RefSeq" id="WP_095096944.1">
    <property type="nucleotide sequence ID" value="NZ_CAMIQD010000002.1"/>
</dbReference>
<feature type="region of interest" description="Disordered" evidence="4">
    <location>
        <begin position="104"/>
        <end position="123"/>
    </location>
</feature>
<feature type="compositionally biased region" description="Polar residues" evidence="4">
    <location>
        <begin position="112"/>
        <end position="123"/>
    </location>
</feature>
<dbReference type="GO" id="GO:0009279">
    <property type="term" value="C:cell outer membrane"/>
    <property type="evidence" value="ECO:0007669"/>
    <property type="project" value="UniProtKB-SubCell"/>
</dbReference>
<gene>
    <name evidence="5" type="primary">ttgC_1</name>
    <name evidence="5" type="ORF">SAMEA4384070_01893</name>
</gene>
<dbReference type="AlphaFoldDB" id="A0A240BU14"/>
<dbReference type="Gene3D" id="2.20.200.10">
    <property type="entry name" value="Outer membrane efflux proteins (OEP)"/>
    <property type="match status" value="1"/>
</dbReference>
<dbReference type="InterPro" id="IPR010131">
    <property type="entry name" value="MdtP/NodT-like"/>
</dbReference>
<dbReference type="PROSITE" id="PS51257">
    <property type="entry name" value="PROKAR_LIPOPROTEIN"/>
    <property type="match status" value="1"/>
</dbReference>
<evidence type="ECO:0000256" key="3">
    <source>
        <dbReference type="RuleBase" id="RU362097"/>
    </source>
</evidence>
<dbReference type="GO" id="GO:0015562">
    <property type="term" value="F:efflux transmembrane transporter activity"/>
    <property type="evidence" value="ECO:0007669"/>
    <property type="project" value="InterPro"/>
</dbReference>
<keyword evidence="3" id="KW-0732">Signal</keyword>
<sequence>MKILSPLALCLAALLSAGCGNALKSDYQTPQVAYPAQWQHADAGDVPPPFDWRDFRDPQLDRWLRQVMAGNNDLAAAVLRLYRARLNAERVDVSNAPSLSATLNAGSGRPLSESSPWTKSSSASLSTGYELDLWGKIARQRDAAEWASQASEQDLQAFRLTLLSDASNNYWRLGYINQQIAVSRQSIAYARDTLRLANARFHAGSISALDVVNAERSLLTQENHLLALRHQRQQALNVQTVLLGAPPGHAVVEPAHLPTQPLPQVNGGIPASVLGNRPDIRAKELQLRAALANVDIKRAEYYPTFNLTGSLGTSSTALLEFLRNPIGTVGASLTLPFLQWRQMGLDVKIARNDYEQRVLAFKQSLYKAMADVDDALSLRAQLMAQETHQRAVLALARKSERLNELRYRQGAVAITDWLDAQEQRRQAELALDENRFSQYQNLAKIYLEFGGSPP</sequence>
<evidence type="ECO:0000256" key="2">
    <source>
        <dbReference type="ARBA" id="ARBA00007613"/>
    </source>
</evidence>
<comment type="subcellular location">
    <subcellularLocation>
        <location evidence="1 3">Cell outer membrane</location>
        <topology evidence="1 3">Lipid-anchor</topology>
    </subcellularLocation>
</comment>
<dbReference type="InterPro" id="IPR003423">
    <property type="entry name" value="OMP_efflux"/>
</dbReference>
<reference evidence="5 6" key="1">
    <citation type="submission" date="2017-06" db="EMBL/GenBank/DDBJ databases">
        <authorList>
            <consortium name="Pathogen Informatics"/>
        </authorList>
    </citation>
    <scope>NUCLEOTIDE SEQUENCE [LARGE SCALE GENOMIC DNA]</scope>
    <source>
        <strain evidence="5 6">NCTC12148</strain>
    </source>
</reference>
<keyword evidence="6" id="KW-1185">Reference proteome</keyword>